<protein>
    <recommendedName>
        <fullName evidence="3">CCHC-type domain-containing protein</fullName>
    </recommendedName>
</protein>
<gene>
    <name evidence="4" type="ORF">Taro_007586</name>
</gene>
<organism evidence="4 5">
    <name type="scientific">Colocasia esculenta</name>
    <name type="common">Wild taro</name>
    <name type="synonym">Arum esculentum</name>
    <dbReference type="NCBI Taxonomy" id="4460"/>
    <lineage>
        <taxon>Eukaryota</taxon>
        <taxon>Viridiplantae</taxon>
        <taxon>Streptophyta</taxon>
        <taxon>Embryophyta</taxon>
        <taxon>Tracheophyta</taxon>
        <taxon>Spermatophyta</taxon>
        <taxon>Magnoliopsida</taxon>
        <taxon>Liliopsida</taxon>
        <taxon>Araceae</taxon>
        <taxon>Aroideae</taxon>
        <taxon>Colocasieae</taxon>
        <taxon>Colocasia</taxon>
    </lineage>
</organism>
<evidence type="ECO:0000313" key="4">
    <source>
        <dbReference type="EMBL" id="MQL75225.1"/>
    </source>
</evidence>
<dbReference type="GO" id="GO:0003676">
    <property type="term" value="F:nucleic acid binding"/>
    <property type="evidence" value="ECO:0007669"/>
    <property type="project" value="InterPro"/>
</dbReference>
<dbReference type="PROSITE" id="PS50158">
    <property type="entry name" value="ZF_CCHC"/>
    <property type="match status" value="1"/>
</dbReference>
<keyword evidence="1" id="KW-0479">Metal-binding</keyword>
<dbReference type="AlphaFoldDB" id="A0A843TVV0"/>
<keyword evidence="1" id="KW-0862">Zinc</keyword>
<dbReference type="InterPro" id="IPR001878">
    <property type="entry name" value="Znf_CCHC"/>
</dbReference>
<dbReference type="SMART" id="SM00343">
    <property type="entry name" value="ZnF_C2HC"/>
    <property type="match status" value="2"/>
</dbReference>
<feature type="region of interest" description="Disordered" evidence="2">
    <location>
        <begin position="1"/>
        <end position="35"/>
    </location>
</feature>
<feature type="compositionally biased region" description="Polar residues" evidence="2">
    <location>
        <begin position="1"/>
        <end position="12"/>
    </location>
</feature>
<evidence type="ECO:0000256" key="1">
    <source>
        <dbReference type="PROSITE-ProRule" id="PRU00047"/>
    </source>
</evidence>
<keyword evidence="5" id="KW-1185">Reference proteome</keyword>
<reference evidence="4" key="1">
    <citation type="submission" date="2017-07" db="EMBL/GenBank/DDBJ databases">
        <title>Taro Niue Genome Assembly and Annotation.</title>
        <authorList>
            <person name="Atibalentja N."/>
            <person name="Keating K."/>
            <person name="Fields C.J."/>
        </authorList>
    </citation>
    <scope>NUCLEOTIDE SEQUENCE</scope>
    <source>
        <strain evidence="4">Niue_2</strain>
        <tissue evidence="4">Leaf</tissue>
    </source>
</reference>
<dbReference type="SUPFAM" id="SSF57756">
    <property type="entry name" value="Retrovirus zinc finger-like domains"/>
    <property type="match status" value="1"/>
</dbReference>
<keyword evidence="1" id="KW-0863">Zinc-finger</keyword>
<evidence type="ECO:0000313" key="5">
    <source>
        <dbReference type="Proteomes" id="UP000652761"/>
    </source>
</evidence>
<name>A0A843TVV0_COLES</name>
<dbReference type="Gene3D" id="4.10.60.10">
    <property type="entry name" value="Zinc finger, CCHC-type"/>
    <property type="match status" value="1"/>
</dbReference>
<sequence length="124" mass="13560">MELTSGQSSARPNNGKKRPLNLTEGPSQERKPKAIVPYTPAKSNCKHCDKPGHTADECWRKAGTCLHCGSREHRIPECPLLKENESRIMNATGIAVAIVVPGLNGLSREIEDEPCTQEDGNDLE</sequence>
<comment type="caution">
    <text evidence="4">The sequence shown here is derived from an EMBL/GenBank/DDBJ whole genome shotgun (WGS) entry which is preliminary data.</text>
</comment>
<feature type="domain" description="CCHC-type" evidence="3">
    <location>
        <begin position="45"/>
        <end position="58"/>
    </location>
</feature>
<dbReference type="GO" id="GO:0008270">
    <property type="term" value="F:zinc ion binding"/>
    <property type="evidence" value="ECO:0007669"/>
    <property type="project" value="UniProtKB-KW"/>
</dbReference>
<evidence type="ECO:0000259" key="3">
    <source>
        <dbReference type="PROSITE" id="PS50158"/>
    </source>
</evidence>
<proteinExistence type="predicted"/>
<accession>A0A843TVV0</accession>
<dbReference type="EMBL" id="NMUH01000241">
    <property type="protein sequence ID" value="MQL75225.1"/>
    <property type="molecule type" value="Genomic_DNA"/>
</dbReference>
<dbReference type="InterPro" id="IPR036875">
    <property type="entry name" value="Znf_CCHC_sf"/>
</dbReference>
<dbReference type="Proteomes" id="UP000652761">
    <property type="component" value="Unassembled WGS sequence"/>
</dbReference>
<evidence type="ECO:0000256" key="2">
    <source>
        <dbReference type="SAM" id="MobiDB-lite"/>
    </source>
</evidence>
<dbReference type="OrthoDB" id="7608935at2759"/>